<gene>
    <name evidence="2" type="ORF">ODALV1_LOCUS6449</name>
</gene>
<protein>
    <submittedName>
        <fullName evidence="2">Uncharacterized protein</fullName>
    </submittedName>
</protein>
<feature type="region of interest" description="Disordered" evidence="1">
    <location>
        <begin position="133"/>
        <end position="269"/>
    </location>
</feature>
<accession>A0ABP1Q249</accession>
<dbReference type="EMBL" id="CAXLJM020000020">
    <property type="protein sequence ID" value="CAL8086472.1"/>
    <property type="molecule type" value="Genomic_DNA"/>
</dbReference>
<dbReference type="InterPro" id="IPR038212">
    <property type="entry name" value="TF_EnY2_sf"/>
</dbReference>
<dbReference type="Pfam" id="PF10163">
    <property type="entry name" value="EnY2"/>
    <property type="match status" value="1"/>
</dbReference>
<evidence type="ECO:0000313" key="3">
    <source>
        <dbReference type="Proteomes" id="UP001642540"/>
    </source>
</evidence>
<evidence type="ECO:0000256" key="1">
    <source>
        <dbReference type="SAM" id="MobiDB-lite"/>
    </source>
</evidence>
<evidence type="ECO:0000313" key="2">
    <source>
        <dbReference type="EMBL" id="CAL8086472.1"/>
    </source>
</evidence>
<name>A0ABP1Q249_9HEXA</name>
<reference evidence="2 3" key="1">
    <citation type="submission" date="2024-08" db="EMBL/GenBank/DDBJ databases">
        <authorList>
            <person name="Cucini C."/>
            <person name="Frati F."/>
        </authorList>
    </citation>
    <scope>NUCLEOTIDE SEQUENCE [LARGE SCALE GENOMIC DNA]</scope>
</reference>
<dbReference type="Gene3D" id="1.10.246.140">
    <property type="match status" value="1"/>
</dbReference>
<feature type="compositionally biased region" description="Pro residues" evidence="1">
    <location>
        <begin position="198"/>
        <end position="221"/>
    </location>
</feature>
<feature type="compositionally biased region" description="Acidic residues" evidence="1">
    <location>
        <begin position="238"/>
        <end position="269"/>
    </location>
</feature>
<dbReference type="InterPro" id="IPR018783">
    <property type="entry name" value="TF_ENY2"/>
</dbReference>
<feature type="compositionally biased region" description="Polar residues" evidence="1">
    <location>
        <begin position="183"/>
        <end position="193"/>
    </location>
</feature>
<proteinExistence type="predicted"/>
<sequence length="269" mass="29562">MSDMSGNDTPQPLGVYKCKELIHDILLQNGQKDLIMAHIRRKTTQQGWTWTMRDEFMDYIKKRGQDNVNVSHMIADLAPLGRELFPGDIRKELVETMVELAIPYFTLEESATPNIDPDNTQSEADKTFLYQSRDVKPDPGLGIGVEIADSPPPSPPMSASAASTPRQSPGPVVSSSTTTAASRQSPVQSTPRQSPAAAPRPIPAAAPRPLTPQPPPPPPVLRPETVSSTTKGDPVAQTEEEEEPEEEDEEEEEDARNNEDEDEDELMDV</sequence>
<dbReference type="Proteomes" id="UP001642540">
    <property type="component" value="Unassembled WGS sequence"/>
</dbReference>
<organism evidence="2 3">
    <name type="scientific">Orchesella dallaii</name>
    <dbReference type="NCBI Taxonomy" id="48710"/>
    <lineage>
        <taxon>Eukaryota</taxon>
        <taxon>Metazoa</taxon>
        <taxon>Ecdysozoa</taxon>
        <taxon>Arthropoda</taxon>
        <taxon>Hexapoda</taxon>
        <taxon>Collembola</taxon>
        <taxon>Entomobryomorpha</taxon>
        <taxon>Entomobryoidea</taxon>
        <taxon>Orchesellidae</taxon>
        <taxon>Orchesellinae</taxon>
        <taxon>Orchesella</taxon>
    </lineage>
</organism>
<comment type="caution">
    <text evidence="2">The sequence shown here is derived from an EMBL/GenBank/DDBJ whole genome shotgun (WGS) entry which is preliminary data.</text>
</comment>
<keyword evidence="3" id="KW-1185">Reference proteome</keyword>